<dbReference type="NCBIfam" id="NF038012">
    <property type="entry name" value="DMT_1"/>
    <property type="match status" value="1"/>
</dbReference>
<dbReference type="AlphaFoldDB" id="A0A1A8ZH36"/>
<feature type="transmembrane region" description="Helical" evidence="1">
    <location>
        <begin position="267"/>
        <end position="290"/>
    </location>
</feature>
<feature type="transmembrane region" description="Helical" evidence="1">
    <location>
        <begin position="86"/>
        <end position="106"/>
    </location>
</feature>
<evidence type="ECO:0000313" key="2">
    <source>
        <dbReference type="EMBL" id="SBT43190.1"/>
    </source>
</evidence>
<feature type="transmembrane region" description="Helical" evidence="1">
    <location>
        <begin position="145"/>
        <end position="165"/>
    </location>
</feature>
<keyword evidence="1" id="KW-1133">Transmembrane helix</keyword>
<feature type="transmembrane region" description="Helical" evidence="1">
    <location>
        <begin position="62"/>
        <end position="80"/>
    </location>
</feature>
<dbReference type="PANTHER" id="PTHR40761">
    <property type="entry name" value="CONSERVED INTEGRAL MEMBRANE ALANINE VALINE AND LEUCINE RICH PROTEIN-RELATED"/>
    <property type="match status" value="1"/>
</dbReference>
<dbReference type="EMBL" id="LT594324">
    <property type="protein sequence ID" value="SBT43190.1"/>
    <property type="molecule type" value="Genomic_DNA"/>
</dbReference>
<keyword evidence="3" id="KW-1185">Reference proteome</keyword>
<feature type="transmembrane region" description="Helical" evidence="1">
    <location>
        <begin position="177"/>
        <end position="199"/>
    </location>
</feature>
<feature type="transmembrane region" description="Helical" evidence="1">
    <location>
        <begin position="115"/>
        <end position="133"/>
    </location>
</feature>
<proteinExistence type="predicted"/>
<dbReference type="Proteomes" id="UP000198765">
    <property type="component" value="Chromosome I"/>
</dbReference>
<gene>
    <name evidence="2" type="ORF">GA0070621_1718</name>
</gene>
<accession>A0A1A8ZH36</accession>
<evidence type="ECO:0000313" key="3">
    <source>
        <dbReference type="Proteomes" id="UP000198765"/>
    </source>
</evidence>
<dbReference type="PANTHER" id="PTHR40761:SF1">
    <property type="entry name" value="CONSERVED INTEGRAL MEMBRANE ALANINE VALINE AND LEUCINE RICH PROTEIN-RELATED"/>
    <property type="match status" value="1"/>
</dbReference>
<name>A0A1A8ZH36_9ACTN</name>
<feature type="transmembrane region" description="Helical" evidence="1">
    <location>
        <begin position="239"/>
        <end position="261"/>
    </location>
</feature>
<protein>
    <submittedName>
        <fullName evidence="2">Uncharacterized protein</fullName>
    </submittedName>
</protein>
<sequence length="299" mass="31014">MEASERMVSDVGQLAAGAPLAVGAAAAFGAASVLQFCASRAVPEERAGQPRLLVRLFRIRSWRWSTLLAAAAFALQVAALSLVPLLLVQPLLVTGLVWYVLLFGAVQHHRPDARILLESGLCLLGLGAFLAVAQPARSHGHGFESFGSAALLGLAVVVTVGGCLLSALRLGREWRPLPLAVAAGICYGVTAGLISSLGLEFEPSALAVFGQWQTYAIAVLGPFGVLLSQNAYQAGPMGAPALATITVIDPLVSIAVGLLWLDEEIRTGPWIVLGEVLSLAVVVVAVSLLARRAPHVAGA</sequence>
<organism evidence="2 3">
    <name type="scientific">Micromonospora narathiwatensis</name>
    <dbReference type="NCBI Taxonomy" id="299146"/>
    <lineage>
        <taxon>Bacteria</taxon>
        <taxon>Bacillati</taxon>
        <taxon>Actinomycetota</taxon>
        <taxon>Actinomycetes</taxon>
        <taxon>Micromonosporales</taxon>
        <taxon>Micromonosporaceae</taxon>
        <taxon>Micromonospora</taxon>
    </lineage>
</organism>
<dbReference type="PATRIC" id="fig|299146.4.peg.1776"/>
<reference evidence="2 3" key="1">
    <citation type="submission" date="2016-06" db="EMBL/GenBank/DDBJ databases">
        <authorList>
            <person name="Kjaerup R.B."/>
            <person name="Dalgaard T.S."/>
            <person name="Juul-Madsen H.R."/>
        </authorList>
    </citation>
    <scope>NUCLEOTIDE SEQUENCE [LARGE SCALE GENOMIC DNA]</scope>
    <source>
        <strain evidence="2 3">DSM 45248</strain>
    </source>
</reference>
<feature type="transmembrane region" description="Helical" evidence="1">
    <location>
        <begin position="205"/>
        <end position="227"/>
    </location>
</feature>
<evidence type="ECO:0000256" key="1">
    <source>
        <dbReference type="SAM" id="Phobius"/>
    </source>
</evidence>
<keyword evidence="1" id="KW-0812">Transmembrane</keyword>
<feature type="transmembrane region" description="Helical" evidence="1">
    <location>
        <begin position="20"/>
        <end position="42"/>
    </location>
</feature>
<keyword evidence="1" id="KW-0472">Membrane</keyword>